<evidence type="ECO:0000256" key="1">
    <source>
        <dbReference type="SAM" id="SignalP"/>
    </source>
</evidence>
<name>A0ABX0G8E0_9RHOB</name>
<evidence type="ECO:0008006" key="4">
    <source>
        <dbReference type="Google" id="ProtNLM"/>
    </source>
</evidence>
<comment type="caution">
    <text evidence="2">The sequence shown here is derived from an EMBL/GenBank/DDBJ whole genome shotgun (WGS) entry which is preliminary data.</text>
</comment>
<feature type="chain" id="PRO_5046914695" description="Tat pathway signal sequence domain protein" evidence="1">
    <location>
        <begin position="22"/>
        <end position="144"/>
    </location>
</feature>
<evidence type="ECO:0000313" key="2">
    <source>
        <dbReference type="EMBL" id="NHB77499.1"/>
    </source>
</evidence>
<gene>
    <name evidence="2" type="ORF">G8O29_12205</name>
</gene>
<feature type="signal peptide" evidence="1">
    <location>
        <begin position="1"/>
        <end position="21"/>
    </location>
</feature>
<dbReference type="Proteomes" id="UP001515660">
    <property type="component" value="Unassembled WGS sequence"/>
</dbReference>
<keyword evidence="1" id="KW-0732">Signal</keyword>
<organism evidence="2 3">
    <name type="scientific">Rhodobacter calidifons</name>
    <dbReference type="NCBI Taxonomy" id="2715277"/>
    <lineage>
        <taxon>Bacteria</taxon>
        <taxon>Pseudomonadati</taxon>
        <taxon>Pseudomonadota</taxon>
        <taxon>Alphaproteobacteria</taxon>
        <taxon>Rhodobacterales</taxon>
        <taxon>Rhodobacter group</taxon>
        <taxon>Rhodobacter</taxon>
    </lineage>
</organism>
<protein>
    <recommendedName>
        <fullName evidence="4">Tat pathway signal sequence domain protein</fullName>
    </recommendedName>
</protein>
<accession>A0ABX0G8E0</accession>
<reference evidence="2 3" key="1">
    <citation type="journal article" date="2022" name="Microorganisms">
        <title>Genome Sequence and Characterization of a Xanthorhodopsin-Containing, Aerobic Anoxygenic Phototrophic Rhodobacter Species, Isolated from Mesophilic Conditions at Yellowstone National Park.</title>
        <authorList>
            <person name="Kyndt J.A."/>
            <person name="Robertson S."/>
            <person name="Shoffstall I.B."/>
            <person name="Ramaley R.F."/>
            <person name="Meyer T.E."/>
        </authorList>
    </citation>
    <scope>NUCLEOTIDE SEQUENCE [LARGE SCALE GENOMIC DNA]</scope>
    <source>
        <strain evidence="2 3">M37P</strain>
    </source>
</reference>
<sequence>MRRTPAFAAALAFAASLSPAAAETAGGQAPVLTIELNAVEPQAGACRLVFLATNALGADLSALVVETVVIDRAGKVVLLTLFDFRDLPQGRPRARQFDLAGTDCATLGRVILNDIHACTGEGLDRAACKAGLHWSSRTDVELLG</sequence>
<proteinExistence type="predicted"/>
<dbReference type="RefSeq" id="WP_166403517.1">
    <property type="nucleotide sequence ID" value="NZ_JAANHS010000008.1"/>
</dbReference>
<evidence type="ECO:0000313" key="3">
    <source>
        <dbReference type="Proteomes" id="UP001515660"/>
    </source>
</evidence>
<keyword evidence="3" id="KW-1185">Reference proteome</keyword>
<dbReference type="EMBL" id="JAANHS010000008">
    <property type="protein sequence ID" value="NHB77499.1"/>
    <property type="molecule type" value="Genomic_DNA"/>
</dbReference>